<dbReference type="OrthoDB" id="4843387at2759"/>
<dbReference type="Proteomes" id="UP000499080">
    <property type="component" value="Unassembled WGS sequence"/>
</dbReference>
<evidence type="ECO:0000256" key="1">
    <source>
        <dbReference type="SAM" id="MobiDB-lite"/>
    </source>
</evidence>
<name>A0A4Y2ANN0_ARAVE</name>
<dbReference type="Gene3D" id="3.30.420.10">
    <property type="entry name" value="Ribonuclease H-like superfamily/Ribonuclease H"/>
    <property type="match status" value="1"/>
</dbReference>
<dbReference type="AlphaFoldDB" id="A0A4Y2ANN0"/>
<keyword evidence="3" id="KW-1185">Reference proteome</keyword>
<comment type="caution">
    <text evidence="2">The sequence shown here is derived from an EMBL/GenBank/DDBJ whole genome shotgun (WGS) entry which is preliminary data.</text>
</comment>
<reference evidence="2 3" key="1">
    <citation type="journal article" date="2019" name="Sci. Rep.">
        <title>Orb-weaving spider Araneus ventricosus genome elucidates the spidroin gene catalogue.</title>
        <authorList>
            <person name="Kono N."/>
            <person name="Nakamura H."/>
            <person name="Ohtoshi R."/>
            <person name="Moran D.A.P."/>
            <person name="Shinohara A."/>
            <person name="Yoshida Y."/>
            <person name="Fujiwara M."/>
            <person name="Mori M."/>
            <person name="Tomita M."/>
            <person name="Arakawa K."/>
        </authorList>
    </citation>
    <scope>NUCLEOTIDE SEQUENCE [LARGE SCALE GENOMIC DNA]</scope>
</reference>
<gene>
    <name evidence="2" type="ORF">AVEN_143760_1</name>
</gene>
<accession>A0A4Y2ANN0</accession>
<sequence length="115" mass="12863">MGNAPFRRNKSAAEEDSTQVSKCAFCCTVAISDSTRDSIVTFQRCFRLEYRNYQSPNESKYNVFGSDGKQMVWRKPNTELEMKNPTPSVKHGGGSQMVWGCMSAVGVGNLHLLME</sequence>
<organism evidence="2 3">
    <name type="scientific">Araneus ventricosus</name>
    <name type="common">Orbweaver spider</name>
    <name type="synonym">Epeira ventricosa</name>
    <dbReference type="NCBI Taxonomy" id="182803"/>
    <lineage>
        <taxon>Eukaryota</taxon>
        <taxon>Metazoa</taxon>
        <taxon>Ecdysozoa</taxon>
        <taxon>Arthropoda</taxon>
        <taxon>Chelicerata</taxon>
        <taxon>Arachnida</taxon>
        <taxon>Araneae</taxon>
        <taxon>Araneomorphae</taxon>
        <taxon>Entelegynae</taxon>
        <taxon>Araneoidea</taxon>
        <taxon>Araneidae</taxon>
        <taxon>Araneus</taxon>
    </lineage>
</organism>
<dbReference type="EMBL" id="BGPR01000025">
    <property type="protein sequence ID" value="GBL81502.1"/>
    <property type="molecule type" value="Genomic_DNA"/>
</dbReference>
<evidence type="ECO:0000313" key="2">
    <source>
        <dbReference type="EMBL" id="GBL81502.1"/>
    </source>
</evidence>
<feature type="region of interest" description="Disordered" evidence="1">
    <location>
        <begin position="1"/>
        <end position="20"/>
    </location>
</feature>
<evidence type="ECO:0000313" key="3">
    <source>
        <dbReference type="Proteomes" id="UP000499080"/>
    </source>
</evidence>
<dbReference type="GO" id="GO:0003676">
    <property type="term" value="F:nucleic acid binding"/>
    <property type="evidence" value="ECO:0007669"/>
    <property type="project" value="InterPro"/>
</dbReference>
<proteinExistence type="predicted"/>
<protein>
    <submittedName>
        <fullName evidence="2">Uncharacterized protein</fullName>
    </submittedName>
</protein>
<dbReference type="InterPro" id="IPR036397">
    <property type="entry name" value="RNaseH_sf"/>
</dbReference>